<gene>
    <name evidence="2" type="ORF">JI741_28925</name>
</gene>
<dbReference type="Proteomes" id="UP000613030">
    <property type="component" value="Unassembled WGS sequence"/>
</dbReference>
<name>A0ABS1L0R3_9BACT</name>
<comment type="caution">
    <text evidence="2">The sequence shown here is derived from an EMBL/GenBank/DDBJ whole genome shotgun (WGS) entry which is preliminary data.</text>
</comment>
<evidence type="ECO:0008006" key="4">
    <source>
        <dbReference type="Google" id="ProtNLM"/>
    </source>
</evidence>
<dbReference type="InterPro" id="IPR052025">
    <property type="entry name" value="Xyloglucanase_GH74"/>
</dbReference>
<dbReference type="Gene3D" id="2.130.10.10">
    <property type="entry name" value="YVTN repeat-like/Quinoprotein amine dehydrogenase"/>
    <property type="match status" value="6"/>
</dbReference>
<evidence type="ECO:0000313" key="3">
    <source>
        <dbReference type="Proteomes" id="UP000613030"/>
    </source>
</evidence>
<feature type="compositionally biased region" description="Basic and acidic residues" evidence="1">
    <location>
        <begin position="1"/>
        <end position="14"/>
    </location>
</feature>
<feature type="region of interest" description="Disordered" evidence="1">
    <location>
        <begin position="1"/>
        <end position="20"/>
    </location>
</feature>
<keyword evidence="3" id="KW-1185">Reference proteome</keyword>
<evidence type="ECO:0000256" key="1">
    <source>
        <dbReference type="SAM" id="MobiDB-lite"/>
    </source>
</evidence>
<dbReference type="SUPFAM" id="SSF110296">
    <property type="entry name" value="Oligoxyloglucan reducing end-specific cellobiohydrolase"/>
    <property type="match status" value="2"/>
</dbReference>
<dbReference type="PANTHER" id="PTHR43739">
    <property type="entry name" value="XYLOGLUCANASE (EUROFUNG)"/>
    <property type="match status" value="1"/>
</dbReference>
<sequence>MACSRDKHTVEVKNDTTTNPNGRNDAWGFAGYGGGGAMFYPAVSPFNPNQALVACDMTGSFITLNGGKTWRMFNLRGPVHYFVYDPLDSNTMYANSIGLFKSSDGGTTWSLLYPNPAAVTALISKGDHASEELVTNDSTQRHVPAFAVDPEDSKKLYAAISIDKAIGFYASRDGGLQWTKETDLPIDVKNIYVVPGTPRNSRTIYVATSQSVVVRQNGHWKTNPSPQGVHGLTTFSGGFDKATEKFVLYAIAGKSYFDAEGTGSGIFYTDDGGATWQNRESGLLKYQVSAAPLPEYRTVATSAAHPETVYISYNSLKVHADTTCIGVARSDDFGKTWTLAWKDKLTKGGNIVSANFEEEWINKRFGPTWGENPFSIGVSPADPSVCYATDFGRTVRTTDKGRTWQQVYTNEQPSGGWTSRGLEVTTGYAVVFDPLDMRHAFIANTDVGLMESGDGGASWQSATQNNGVPKRWANSTYWLAFDPEVKGRAWSVMSSTHDLPRPKMWRRNGVTGYEGGVLVTDDAGKTWQPVSHDIGEAAMTHVLIDPSTPKDSRTLYACAFGKGVYKSKDGGKHWEQKNDGIEGKEPFAWRITRRDSDGVLFLVVCRRGESETVGGELDGALYRSDDGAEHWKRVSMPEGTNGPMSLTTVAGQPHRLLLSAWGRNLKARFAGDEGGGIFRSDDDGQHWTAVLPRDQHIHDITFDARTNIHYACGFNGSAYRSGDEGATWTRIKGYNFKWGKRVDPDPADTSRIYIVTFGGGVWHGPARGDTDAVEDITTPLFGRH</sequence>
<dbReference type="InterPro" id="IPR036278">
    <property type="entry name" value="Sialidase_sf"/>
</dbReference>
<evidence type="ECO:0000313" key="2">
    <source>
        <dbReference type="EMBL" id="MBL0745289.1"/>
    </source>
</evidence>
<accession>A0ABS1L0R3</accession>
<organism evidence="2 3">
    <name type="scientific">Chryseolinea lacunae</name>
    <dbReference type="NCBI Taxonomy" id="2801331"/>
    <lineage>
        <taxon>Bacteria</taxon>
        <taxon>Pseudomonadati</taxon>
        <taxon>Bacteroidota</taxon>
        <taxon>Cytophagia</taxon>
        <taxon>Cytophagales</taxon>
        <taxon>Fulvivirgaceae</taxon>
        <taxon>Chryseolinea</taxon>
    </lineage>
</organism>
<dbReference type="RefSeq" id="WP_202015645.1">
    <property type="nucleotide sequence ID" value="NZ_JAERRB010000015.1"/>
</dbReference>
<dbReference type="CDD" id="cd15482">
    <property type="entry name" value="Sialidase_non-viral"/>
    <property type="match status" value="2"/>
</dbReference>
<reference evidence="2 3" key="1">
    <citation type="submission" date="2021-01" db="EMBL/GenBank/DDBJ databases">
        <title>Chryseolinea sp. Jin1 Genome sequencing and assembly.</title>
        <authorList>
            <person name="Kim I."/>
        </authorList>
    </citation>
    <scope>NUCLEOTIDE SEQUENCE [LARGE SCALE GENOMIC DNA]</scope>
    <source>
        <strain evidence="2 3">Jin1</strain>
    </source>
</reference>
<dbReference type="EMBL" id="JAERRB010000015">
    <property type="protein sequence ID" value="MBL0745289.1"/>
    <property type="molecule type" value="Genomic_DNA"/>
</dbReference>
<dbReference type="InterPro" id="IPR015943">
    <property type="entry name" value="WD40/YVTN_repeat-like_dom_sf"/>
</dbReference>
<dbReference type="SUPFAM" id="SSF50939">
    <property type="entry name" value="Sialidases"/>
    <property type="match status" value="1"/>
</dbReference>
<dbReference type="PANTHER" id="PTHR43739:SF5">
    <property type="entry name" value="EXO-ALPHA-SIALIDASE"/>
    <property type="match status" value="1"/>
</dbReference>
<proteinExistence type="predicted"/>
<protein>
    <recommendedName>
        <fullName evidence="4">Sortilin N-terminal domain-containing protein</fullName>
    </recommendedName>
</protein>